<comment type="function">
    <text evidence="6 9">Catalyzes the aldol cleavage of 4-hydroxy-4-methyl-2-oxoglutarate (HMG) into 2 molecules of pyruvate. Also contains a secondary oxaloacetate (OAA) decarboxylase activity due to the common pyruvate enolate transition state formed following C-C bond cleavage in the retro-aldol and decarboxylation reactions.</text>
</comment>
<dbReference type="NCBIfam" id="NF009134">
    <property type="entry name" value="PRK12487.1"/>
    <property type="match status" value="1"/>
</dbReference>
<comment type="catalytic activity">
    <reaction evidence="1 9">
        <text>4-hydroxy-4-methyl-2-oxoglutarate = 2 pyruvate</text>
        <dbReference type="Rhea" id="RHEA:22748"/>
        <dbReference type="ChEBI" id="CHEBI:15361"/>
        <dbReference type="ChEBI" id="CHEBI:58276"/>
        <dbReference type="EC" id="4.1.3.17"/>
    </reaction>
</comment>
<proteinExistence type="inferred from homology"/>
<feature type="binding site" evidence="8">
    <location>
        <position position="97"/>
    </location>
    <ligand>
        <name>Mg(2+)</name>
        <dbReference type="ChEBI" id="CHEBI:18420"/>
    </ligand>
</feature>
<dbReference type="CDD" id="cd16841">
    <property type="entry name" value="RraA_family"/>
    <property type="match status" value="1"/>
</dbReference>
<dbReference type="PANTHER" id="PTHR33254:SF4">
    <property type="entry name" value="4-HYDROXY-4-METHYL-2-OXOGLUTARATE ALDOLASE 3-RELATED"/>
    <property type="match status" value="1"/>
</dbReference>
<evidence type="ECO:0000256" key="8">
    <source>
        <dbReference type="PIRSR" id="PIRSR605493-1"/>
    </source>
</evidence>
<comment type="cofactor">
    <cofactor evidence="8">
        <name>Mg(2+)</name>
        <dbReference type="ChEBI" id="CHEBI:18420"/>
    </cofactor>
</comment>
<dbReference type="Gene3D" id="3.50.30.40">
    <property type="entry name" value="Ribonuclease E inhibitor RraA/RraA-like"/>
    <property type="match status" value="1"/>
</dbReference>
<gene>
    <name evidence="10" type="ORF">PGLA2088_LOCUS24953</name>
</gene>
<name>A0A813JTY4_POLGL</name>
<dbReference type="GO" id="GO:0051252">
    <property type="term" value="P:regulation of RNA metabolic process"/>
    <property type="evidence" value="ECO:0007669"/>
    <property type="project" value="InterPro"/>
</dbReference>
<dbReference type="GO" id="GO:0008428">
    <property type="term" value="F:ribonuclease inhibitor activity"/>
    <property type="evidence" value="ECO:0007669"/>
    <property type="project" value="InterPro"/>
</dbReference>
<dbReference type="EMBL" id="CAJNNW010026581">
    <property type="protein sequence ID" value="CAE8686388.1"/>
    <property type="molecule type" value="Genomic_DNA"/>
</dbReference>
<evidence type="ECO:0000313" key="10">
    <source>
        <dbReference type="EMBL" id="CAE8686388.1"/>
    </source>
</evidence>
<evidence type="ECO:0000256" key="1">
    <source>
        <dbReference type="ARBA" id="ARBA00001342"/>
    </source>
</evidence>
<dbReference type="GO" id="GO:0008948">
    <property type="term" value="F:oxaloacetate decarboxylase activity"/>
    <property type="evidence" value="ECO:0007669"/>
    <property type="project" value="UniProtKB-EC"/>
</dbReference>
<evidence type="ECO:0000256" key="5">
    <source>
        <dbReference type="ARBA" id="ARBA00023239"/>
    </source>
</evidence>
<dbReference type="InterPro" id="IPR005493">
    <property type="entry name" value="RraA/RraA-like"/>
</dbReference>
<dbReference type="GO" id="GO:0047443">
    <property type="term" value="F:4-hydroxy-4-methyl-2-oxoglutarate aldolase activity"/>
    <property type="evidence" value="ECO:0007669"/>
    <property type="project" value="UniProtKB-EC"/>
</dbReference>
<dbReference type="GO" id="GO:0046872">
    <property type="term" value="F:metal ion binding"/>
    <property type="evidence" value="ECO:0007669"/>
    <property type="project" value="UniProtKB-KW"/>
</dbReference>
<reference evidence="10" key="1">
    <citation type="submission" date="2021-02" db="EMBL/GenBank/DDBJ databases">
        <authorList>
            <person name="Dougan E. K."/>
            <person name="Rhodes N."/>
            <person name="Thang M."/>
            <person name="Chan C."/>
        </authorList>
    </citation>
    <scope>NUCLEOTIDE SEQUENCE</scope>
</reference>
<dbReference type="PANTHER" id="PTHR33254">
    <property type="entry name" value="4-HYDROXY-4-METHYL-2-OXOGLUTARATE ALDOLASE 3-RELATED"/>
    <property type="match status" value="1"/>
</dbReference>
<evidence type="ECO:0000256" key="3">
    <source>
        <dbReference type="ARBA" id="ARBA00011233"/>
    </source>
</evidence>
<keyword evidence="8" id="KW-0460">Magnesium</keyword>
<comment type="similarity">
    <text evidence="2 9">Belongs to the class II aldolase/RraA-like family.</text>
</comment>
<keyword evidence="5 9" id="KW-0456">Lyase</keyword>
<keyword evidence="4 8" id="KW-0479">Metal-binding</keyword>
<dbReference type="NCBIfam" id="TIGR01935">
    <property type="entry name" value="NOT-MenG"/>
    <property type="match status" value="1"/>
</dbReference>
<feature type="binding site" evidence="8">
    <location>
        <position position="96"/>
    </location>
    <ligand>
        <name>substrate</name>
    </ligand>
</feature>
<sequence>MKTCDICDKFGDAVHYLDGGLLRNYGGKISFAGPVRTVKCFEDNSKVKQLLAEDGAGRVLVVDGGGSVKKALLGDLIAGGAVAKGWVGVVIYGCIRDSEAVSKMDIGILAIGTTPRKTDRKDLGDVDVEVSFGSVSFKPGAWLYADEDGVVVADSELSKL</sequence>
<comment type="caution">
    <text evidence="10">The sequence shown here is derived from an EMBL/GenBank/DDBJ whole genome shotgun (WGS) entry which is preliminary data.</text>
</comment>
<dbReference type="InterPro" id="IPR010203">
    <property type="entry name" value="RraA"/>
</dbReference>
<dbReference type="SUPFAM" id="SSF89562">
    <property type="entry name" value="RraA-like"/>
    <property type="match status" value="1"/>
</dbReference>
<dbReference type="NCBIfam" id="NF006875">
    <property type="entry name" value="PRK09372.1"/>
    <property type="match status" value="1"/>
</dbReference>
<organism evidence="10 11">
    <name type="scientific">Polarella glacialis</name>
    <name type="common">Dinoflagellate</name>
    <dbReference type="NCBI Taxonomy" id="89957"/>
    <lineage>
        <taxon>Eukaryota</taxon>
        <taxon>Sar</taxon>
        <taxon>Alveolata</taxon>
        <taxon>Dinophyceae</taxon>
        <taxon>Suessiales</taxon>
        <taxon>Suessiaceae</taxon>
        <taxon>Polarella</taxon>
    </lineage>
</organism>
<dbReference type="InterPro" id="IPR036704">
    <property type="entry name" value="RraA/RraA-like_sf"/>
</dbReference>
<evidence type="ECO:0000256" key="9">
    <source>
        <dbReference type="RuleBase" id="RU004338"/>
    </source>
</evidence>
<dbReference type="EC" id="4.1.1.112" evidence="9"/>
<evidence type="ECO:0000256" key="6">
    <source>
        <dbReference type="ARBA" id="ARBA00025046"/>
    </source>
</evidence>
<comment type="subunit">
    <text evidence="3 9">Homotrimer.</text>
</comment>
<comment type="catalytic activity">
    <reaction evidence="7 9">
        <text>oxaloacetate + H(+) = pyruvate + CO2</text>
        <dbReference type="Rhea" id="RHEA:15641"/>
        <dbReference type="ChEBI" id="CHEBI:15361"/>
        <dbReference type="ChEBI" id="CHEBI:15378"/>
        <dbReference type="ChEBI" id="CHEBI:16452"/>
        <dbReference type="ChEBI" id="CHEBI:16526"/>
        <dbReference type="EC" id="4.1.1.112"/>
    </reaction>
</comment>
<evidence type="ECO:0000256" key="4">
    <source>
        <dbReference type="ARBA" id="ARBA00022723"/>
    </source>
</evidence>
<accession>A0A813JTY4</accession>
<feature type="binding site" evidence="8">
    <location>
        <begin position="74"/>
        <end position="77"/>
    </location>
    <ligand>
        <name>substrate</name>
    </ligand>
</feature>
<dbReference type="EC" id="4.1.3.17" evidence="9"/>
<comment type="cofactor">
    <cofactor evidence="9">
        <name>a divalent metal cation</name>
        <dbReference type="ChEBI" id="CHEBI:60240"/>
    </cofactor>
</comment>
<evidence type="ECO:0000256" key="7">
    <source>
        <dbReference type="ARBA" id="ARBA00047973"/>
    </source>
</evidence>
<evidence type="ECO:0000313" key="11">
    <source>
        <dbReference type="Proteomes" id="UP000626109"/>
    </source>
</evidence>
<dbReference type="AlphaFoldDB" id="A0A813JTY4"/>
<dbReference type="Pfam" id="PF03737">
    <property type="entry name" value="RraA-like"/>
    <property type="match status" value="1"/>
</dbReference>
<protein>
    <recommendedName>
        <fullName evidence="9">4-hydroxy-4-methyl-2-oxoglutarate aldolase</fullName>
        <shortName evidence="9">HMG aldolase</shortName>
        <ecNumber evidence="9">4.1.1.112</ecNumber>
        <ecNumber evidence="9">4.1.3.17</ecNumber>
    </recommendedName>
    <alternativeName>
        <fullName evidence="9">Oxaloacetate decarboxylase</fullName>
    </alternativeName>
</protein>
<dbReference type="Proteomes" id="UP000626109">
    <property type="component" value="Unassembled WGS sequence"/>
</dbReference>
<evidence type="ECO:0000256" key="2">
    <source>
        <dbReference type="ARBA" id="ARBA00008621"/>
    </source>
</evidence>